<evidence type="ECO:0000259" key="1">
    <source>
        <dbReference type="Pfam" id="PF01370"/>
    </source>
</evidence>
<feature type="domain" description="NAD-dependent epimerase/dehydratase" evidence="1">
    <location>
        <begin position="74"/>
        <end position="160"/>
    </location>
</feature>
<accession>A0A1I5KGI4</accession>
<proteinExistence type="predicted"/>
<gene>
    <name evidence="2" type="ORF">SAMN04488047_10193</name>
</gene>
<name>A0A1I5KGI4_9RHOB</name>
<dbReference type="Proteomes" id="UP000199356">
    <property type="component" value="Unassembled WGS sequence"/>
</dbReference>
<evidence type="ECO:0000313" key="2">
    <source>
        <dbReference type="EMBL" id="SFO84118.1"/>
    </source>
</evidence>
<keyword evidence="3" id="KW-1185">Reference proteome</keyword>
<protein>
    <submittedName>
        <fullName evidence="2">NAD dependent epimerase/dehydratase family protein</fullName>
    </submittedName>
</protein>
<evidence type="ECO:0000313" key="3">
    <source>
        <dbReference type="Proteomes" id="UP000199356"/>
    </source>
</evidence>
<dbReference type="InterPro" id="IPR036291">
    <property type="entry name" value="NAD(P)-bd_dom_sf"/>
</dbReference>
<reference evidence="2 3" key="1">
    <citation type="submission" date="2016-10" db="EMBL/GenBank/DDBJ databases">
        <authorList>
            <person name="de Groot N.N."/>
        </authorList>
    </citation>
    <scope>NUCLEOTIDE SEQUENCE [LARGE SCALE GENOMIC DNA]</scope>
    <source>
        <strain evidence="2 3">DSM 19547</strain>
    </source>
</reference>
<organism evidence="2 3">
    <name type="scientific">Tranquillimonas alkanivorans</name>
    <dbReference type="NCBI Taxonomy" id="441119"/>
    <lineage>
        <taxon>Bacteria</taxon>
        <taxon>Pseudomonadati</taxon>
        <taxon>Pseudomonadota</taxon>
        <taxon>Alphaproteobacteria</taxon>
        <taxon>Rhodobacterales</taxon>
        <taxon>Roseobacteraceae</taxon>
        <taxon>Tranquillimonas</taxon>
    </lineage>
</organism>
<sequence>MAAALMFGGATGRVGHLLRRAWSVTAADRPLWCARTAAPGIDLVWDMTTPPPAFPAAGGAAGVCLAGVTPGRGDLAANVTLALAAHRAASEWGLSHLFVVSTSAIYGATERDPVSEDTAPRPVNPYANAKHKMEQALLAQAAEADPPVTVLRLGNVAGASQPFLNAIEGEALRLDRFGDGHGPSRSYIGPLGLARVLNALTGHAFAGHRLPDVLNVAAPQPAEMAAVLAALETSWEFTPAGPDAVQFLHLDTTRLEAICPGAAGHGTAEALVAELRSVPRSAP</sequence>
<dbReference type="STRING" id="441119.SAMN04488047_10193"/>
<dbReference type="EMBL" id="FOXA01000001">
    <property type="protein sequence ID" value="SFO84118.1"/>
    <property type="molecule type" value="Genomic_DNA"/>
</dbReference>
<dbReference type="OrthoDB" id="7687386at2"/>
<dbReference type="SUPFAM" id="SSF51735">
    <property type="entry name" value="NAD(P)-binding Rossmann-fold domains"/>
    <property type="match status" value="1"/>
</dbReference>
<dbReference type="AlphaFoldDB" id="A0A1I5KGI4"/>
<dbReference type="RefSeq" id="WP_143096092.1">
    <property type="nucleotide sequence ID" value="NZ_FOXA01000001.1"/>
</dbReference>
<dbReference type="Pfam" id="PF01370">
    <property type="entry name" value="Epimerase"/>
    <property type="match status" value="1"/>
</dbReference>
<dbReference type="InterPro" id="IPR001509">
    <property type="entry name" value="Epimerase_deHydtase"/>
</dbReference>
<dbReference type="Gene3D" id="3.40.50.720">
    <property type="entry name" value="NAD(P)-binding Rossmann-like Domain"/>
    <property type="match status" value="1"/>
</dbReference>